<comment type="subcellular location">
    <subcellularLocation>
        <location evidence="1">Cell membrane</location>
        <topology evidence="1">Multi-pass membrane protein</topology>
    </subcellularLocation>
</comment>
<organism evidence="11 12">
    <name type="scientific">Deinococcus ruber</name>
    <dbReference type="NCBI Taxonomy" id="1848197"/>
    <lineage>
        <taxon>Bacteria</taxon>
        <taxon>Thermotogati</taxon>
        <taxon>Deinococcota</taxon>
        <taxon>Deinococci</taxon>
        <taxon>Deinococcales</taxon>
        <taxon>Deinococcaceae</taxon>
        <taxon>Deinococcus</taxon>
    </lineage>
</organism>
<dbReference type="InterPro" id="IPR002528">
    <property type="entry name" value="MATE_fam"/>
</dbReference>
<feature type="transmembrane region" description="Helical" evidence="10">
    <location>
        <begin position="139"/>
        <end position="157"/>
    </location>
</feature>
<keyword evidence="7 10" id="KW-1133">Transmembrane helix</keyword>
<evidence type="ECO:0000256" key="10">
    <source>
        <dbReference type="SAM" id="Phobius"/>
    </source>
</evidence>
<feature type="transmembrane region" description="Helical" evidence="10">
    <location>
        <begin position="392"/>
        <end position="412"/>
    </location>
</feature>
<protein>
    <recommendedName>
        <fullName evidence="3">Multidrug export protein MepA</fullName>
    </recommendedName>
</protein>
<evidence type="ECO:0000313" key="11">
    <source>
        <dbReference type="EMBL" id="GGR23370.1"/>
    </source>
</evidence>
<dbReference type="GO" id="GO:0042910">
    <property type="term" value="F:xenobiotic transmembrane transporter activity"/>
    <property type="evidence" value="ECO:0007669"/>
    <property type="project" value="InterPro"/>
</dbReference>
<gene>
    <name evidence="11" type="ORF">GCM10008957_39150</name>
</gene>
<dbReference type="InterPro" id="IPR051327">
    <property type="entry name" value="MATE_MepA_subfamily"/>
</dbReference>
<keyword evidence="12" id="KW-1185">Reference proteome</keyword>
<reference evidence="11" key="1">
    <citation type="journal article" date="2014" name="Int. J. Syst. Evol. Microbiol.">
        <title>Complete genome sequence of Corynebacterium casei LMG S-19264T (=DSM 44701T), isolated from a smear-ripened cheese.</title>
        <authorList>
            <consortium name="US DOE Joint Genome Institute (JGI-PGF)"/>
            <person name="Walter F."/>
            <person name="Albersmeier A."/>
            <person name="Kalinowski J."/>
            <person name="Ruckert C."/>
        </authorList>
    </citation>
    <scope>NUCLEOTIDE SEQUENCE</scope>
    <source>
        <strain evidence="11">JCM 31311</strain>
    </source>
</reference>
<dbReference type="GO" id="GO:0015297">
    <property type="term" value="F:antiporter activity"/>
    <property type="evidence" value="ECO:0007669"/>
    <property type="project" value="InterPro"/>
</dbReference>
<evidence type="ECO:0000313" key="12">
    <source>
        <dbReference type="Proteomes" id="UP000603865"/>
    </source>
</evidence>
<keyword evidence="6 10" id="KW-0812">Transmembrane</keyword>
<dbReference type="RefSeq" id="WP_189092183.1">
    <property type="nucleotide sequence ID" value="NZ_BMQL01000030.1"/>
</dbReference>
<keyword evidence="8 10" id="KW-0472">Membrane</keyword>
<dbReference type="GO" id="GO:0005886">
    <property type="term" value="C:plasma membrane"/>
    <property type="evidence" value="ECO:0007669"/>
    <property type="project" value="UniProtKB-SubCell"/>
</dbReference>
<dbReference type="InterPro" id="IPR045070">
    <property type="entry name" value="MATE_MepA-like"/>
</dbReference>
<feature type="transmembrane region" description="Helical" evidence="10">
    <location>
        <begin position="418"/>
        <end position="436"/>
    </location>
</feature>
<feature type="transmembrane region" description="Helical" evidence="10">
    <location>
        <begin position="169"/>
        <end position="188"/>
    </location>
</feature>
<dbReference type="AlphaFoldDB" id="A0A918CGX9"/>
<name>A0A918CGX9_9DEIO</name>
<accession>A0A918CGX9</accession>
<feature type="transmembrane region" description="Helical" evidence="10">
    <location>
        <begin position="358"/>
        <end position="380"/>
    </location>
</feature>
<keyword evidence="5" id="KW-1003">Cell membrane</keyword>
<dbReference type="Proteomes" id="UP000603865">
    <property type="component" value="Unassembled WGS sequence"/>
</dbReference>
<feature type="transmembrane region" description="Helical" evidence="10">
    <location>
        <begin position="97"/>
        <end position="119"/>
    </location>
</feature>
<dbReference type="PANTHER" id="PTHR43823:SF3">
    <property type="entry name" value="MULTIDRUG EXPORT PROTEIN MEPA"/>
    <property type="match status" value="1"/>
</dbReference>
<evidence type="ECO:0000256" key="7">
    <source>
        <dbReference type="ARBA" id="ARBA00022989"/>
    </source>
</evidence>
<dbReference type="EMBL" id="BMQL01000030">
    <property type="protein sequence ID" value="GGR23370.1"/>
    <property type="molecule type" value="Genomic_DNA"/>
</dbReference>
<reference evidence="11" key="2">
    <citation type="submission" date="2020-09" db="EMBL/GenBank/DDBJ databases">
        <authorList>
            <person name="Sun Q."/>
            <person name="Ohkuma M."/>
        </authorList>
    </citation>
    <scope>NUCLEOTIDE SEQUENCE</scope>
    <source>
        <strain evidence="11">JCM 31311</strain>
    </source>
</reference>
<evidence type="ECO:0000256" key="5">
    <source>
        <dbReference type="ARBA" id="ARBA00022475"/>
    </source>
</evidence>
<feature type="transmembrane region" description="Helical" evidence="10">
    <location>
        <begin position="59"/>
        <end position="85"/>
    </location>
</feature>
<evidence type="ECO:0000256" key="8">
    <source>
        <dbReference type="ARBA" id="ARBA00023136"/>
    </source>
</evidence>
<evidence type="ECO:0000256" key="9">
    <source>
        <dbReference type="ARBA" id="ARBA00023251"/>
    </source>
</evidence>
<dbReference type="PIRSF" id="PIRSF006603">
    <property type="entry name" value="DinF"/>
    <property type="match status" value="1"/>
</dbReference>
<dbReference type="Pfam" id="PF01554">
    <property type="entry name" value="MatE"/>
    <property type="match status" value="2"/>
</dbReference>
<dbReference type="GO" id="GO:0046677">
    <property type="term" value="P:response to antibiotic"/>
    <property type="evidence" value="ECO:0007669"/>
    <property type="project" value="UniProtKB-KW"/>
</dbReference>
<comment type="similarity">
    <text evidence="2">Belongs to the multi antimicrobial extrusion (MATE) (TC 2.A.66.1) family. MepA subfamily.</text>
</comment>
<evidence type="ECO:0000256" key="4">
    <source>
        <dbReference type="ARBA" id="ARBA00022448"/>
    </source>
</evidence>
<feature type="transmembrane region" description="Helical" evidence="10">
    <location>
        <begin position="194"/>
        <end position="215"/>
    </location>
</feature>
<dbReference type="NCBIfam" id="TIGR00797">
    <property type="entry name" value="matE"/>
    <property type="match status" value="1"/>
</dbReference>
<evidence type="ECO:0000256" key="1">
    <source>
        <dbReference type="ARBA" id="ARBA00004651"/>
    </source>
</evidence>
<keyword evidence="9" id="KW-0046">Antibiotic resistance</keyword>
<evidence type="ECO:0000256" key="2">
    <source>
        <dbReference type="ARBA" id="ARBA00008417"/>
    </source>
</evidence>
<sequence>MAAASKTERLGTQSIGRLLLEMSSQTTFSLLVYALYTLIDTYFLSVDVGPLAAAGASVIAPVLTALGAVATTVGAGGASVVSRALGEGNVPLASRTVANTFLIFWVVALIIGMLGVILIEPLVRLLGATDRIAPYATEYGRIIFLGAVTSTGFSAIIRADGNARFSTLIWIIPVGVNVALCWLFIVVLKLGAAGAALATVCAQTVSLGMSLYFFFWRKHRSYDVKAAYFRPNAPIIAQVLLIGFPSFAKNFSVSLVAVITNNLLRQLGGEGALSVYAIVGRLYAGLLTPQLGIVQGMQPLVGYNFGQRTFGRVWKTVRLSLRATVLYGVLACGVCLLFSAALLTALSKDHAVLAQGPGALQLLALAFPLTGVSLVVAAAFQAIGRAREALGLTLGGILLVKVPVLLLAAHLFGLHGLWISEAVSEGVLCLTAWVMLKRIWERSEGGLRQRA</sequence>
<dbReference type="CDD" id="cd13143">
    <property type="entry name" value="MATE_MepA_like"/>
    <property type="match status" value="1"/>
</dbReference>
<evidence type="ECO:0000256" key="6">
    <source>
        <dbReference type="ARBA" id="ARBA00022692"/>
    </source>
</evidence>
<evidence type="ECO:0000256" key="3">
    <source>
        <dbReference type="ARBA" id="ARBA00022106"/>
    </source>
</evidence>
<feature type="transmembrane region" description="Helical" evidence="10">
    <location>
        <begin position="18"/>
        <end position="39"/>
    </location>
</feature>
<feature type="transmembrane region" description="Helical" evidence="10">
    <location>
        <begin position="325"/>
        <end position="346"/>
    </location>
</feature>
<keyword evidence="4" id="KW-0813">Transport</keyword>
<proteinExistence type="inferred from homology"/>
<dbReference type="InterPro" id="IPR048279">
    <property type="entry name" value="MdtK-like"/>
</dbReference>
<comment type="caution">
    <text evidence="11">The sequence shown here is derived from an EMBL/GenBank/DDBJ whole genome shotgun (WGS) entry which is preliminary data.</text>
</comment>
<dbReference type="PANTHER" id="PTHR43823">
    <property type="entry name" value="SPORULATION PROTEIN YKVU"/>
    <property type="match status" value="1"/>
</dbReference>